<feature type="transmembrane region" description="Helical" evidence="1">
    <location>
        <begin position="35"/>
        <end position="52"/>
    </location>
</feature>
<reference evidence="2 3" key="1">
    <citation type="submission" date="2020-08" db="EMBL/GenBank/DDBJ databases">
        <title>Genomic Encyclopedia of Type Strains, Phase IV (KMG-IV): sequencing the most valuable type-strain genomes for metagenomic binning, comparative biology and taxonomic classification.</title>
        <authorList>
            <person name="Goeker M."/>
        </authorList>
    </citation>
    <scope>NUCLEOTIDE SEQUENCE [LARGE SCALE GENOMIC DNA]</scope>
    <source>
        <strain evidence="2 3">DSM 29854</strain>
    </source>
</reference>
<evidence type="ECO:0000313" key="2">
    <source>
        <dbReference type="EMBL" id="MBA9075506.1"/>
    </source>
</evidence>
<protein>
    <submittedName>
        <fullName evidence="2">Uncharacterized protein</fullName>
    </submittedName>
</protein>
<keyword evidence="1" id="KW-1133">Transmembrane helix</keyword>
<gene>
    <name evidence="2" type="ORF">FHS90_000203</name>
</gene>
<proteinExistence type="predicted"/>
<organism evidence="2 3">
    <name type="scientific">Rufibacter quisquiliarum</name>
    <dbReference type="NCBI Taxonomy" id="1549639"/>
    <lineage>
        <taxon>Bacteria</taxon>
        <taxon>Pseudomonadati</taxon>
        <taxon>Bacteroidota</taxon>
        <taxon>Cytophagia</taxon>
        <taxon>Cytophagales</taxon>
        <taxon>Hymenobacteraceae</taxon>
        <taxon>Rufibacter</taxon>
    </lineage>
</organism>
<evidence type="ECO:0000313" key="3">
    <source>
        <dbReference type="Proteomes" id="UP000563094"/>
    </source>
</evidence>
<keyword evidence="1" id="KW-0472">Membrane</keyword>
<keyword evidence="3" id="KW-1185">Reference proteome</keyword>
<dbReference type="EMBL" id="JACJIQ010000001">
    <property type="protein sequence ID" value="MBA9075506.1"/>
    <property type="molecule type" value="Genomic_DNA"/>
</dbReference>
<name>A0A839GKF4_9BACT</name>
<dbReference type="Proteomes" id="UP000563094">
    <property type="component" value="Unassembled WGS sequence"/>
</dbReference>
<accession>A0A839GKF4</accession>
<dbReference type="AlphaFoldDB" id="A0A839GKF4"/>
<comment type="caution">
    <text evidence="2">The sequence shown here is derived from an EMBL/GenBank/DDBJ whole genome shotgun (WGS) entry which is preliminary data.</text>
</comment>
<keyword evidence="1" id="KW-0812">Transmembrane</keyword>
<evidence type="ECO:0000256" key="1">
    <source>
        <dbReference type="SAM" id="Phobius"/>
    </source>
</evidence>
<dbReference type="RefSeq" id="WP_182511233.1">
    <property type="nucleotide sequence ID" value="NZ_JACJIQ010000001.1"/>
</dbReference>
<sequence length="59" mass="6459">MRHFSPPSIFMVLARLLVLAGIGMCLTKTAFPELAIGFIVVGGLLSIVSYFVKRKTFAE</sequence>